<evidence type="ECO:0000259" key="18">
    <source>
        <dbReference type="Pfam" id="PF00361"/>
    </source>
</evidence>
<dbReference type="GO" id="GO:0031966">
    <property type="term" value="C:mitochondrial membrane"/>
    <property type="evidence" value="ECO:0007669"/>
    <property type="project" value="UniProtKB-SubCell"/>
</dbReference>
<accession>A0A8F5HSE0</accession>
<evidence type="ECO:0000256" key="1">
    <source>
        <dbReference type="ARBA" id="ARBA00003257"/>
    </source>
</evidence>
<comment type="catalytic activity">
    <reaction evidence="16 17">
        <text>a ubiquinone + NADH + 5 H(+)(in) = a ubiquinol + NAD(+) + 4 H(+)(out)</text>
        <dbReference type="Rhea" id="RHEA:29091"/>
        <dbReference type="Rhea" id="RHEA-COMP:9565"/>
        <dbReference type="Rhea" id="RHEA-COMP:9566"/>
        <dbReference type="ChEBI" id="CHEBI:15378"/>
        <dbReference type="ChEBI" id="CHEBI:16389"/>
        <dbReference type="ChEBI" id="CHEBI:17976"/>
        <dbReference type="ChEBI" id="CHEBI:57540"/>
        <dbReference type="ChEBI" id="CHEBI:57945"/>
        <dbReference type="EC" id="7.1.1.2"/>
    </reaction>
</comment>
<comment type="subcellular location">
    <subcellularLocation>
        <location evidence="2 17">Mitochondrion membrane</location>
        <topology evidence="2 17">Multi-pass membrane protein</topology>
    </subcellularLocation>
</comment>
<evidence type="ECO:0000256" key="8">
    <source>
        <dbReference type="ARBA" id="ARBA00022692"/>
    </source>
</evidence>
<dbReference type="Pfam" id="PF01059">
    <property type="entry name" value="Oxidored_q5_N"/>
    <property type="match status" value="1"/>
</dbReference>
<protein>
    <recommendedName>
        <fullName evidence="5 17">NADH-ubiquinone oxidoreductase chain 4</fullName>
        <ecNumber evidence="4 17">7.1.1.2</ecNumber>
    </recommendedName>
</protein>
<feature type="transmembrane region" description="Helical" evidence="17">
    <location>
        <begin position="301"/>
        <end position="318"/>
    </location>
</feature>
<dbReference type="InterPro" id="IPR003918">
    <property type="entry name" value="NADH_UbQ_OxRdtase"/>
</dbReference>
<evidence type="ECO:0000256" key="13">
    <source>
        <dbReference type="ARBA" id="ARBA00023075"/>
    </source>
</evidence>
<keyword evidence="10 17" id="KW-0249">Electron transport</keyword>
<sequence length="445" mass="51987">MMKFLMYMIFLIPLCFMKKMFWLVQILLMLMMFLFMNLSMSLMNFCNLSYMFSCDLISFGLILLSIWICSLMVMASENLLKINYYINFFLLNIILLLILLFLTFSVMNLFMFYLFFEGSLIPTLLLIVGWGYQPERIQAGLYLMFYTLFASLPLLMGIFFIFSEINSMVIYFLKFFNLNFIMLYLCMILAFLVKMPMYFVHLWLPKAHVEAPVSGSMILAGIMLKLGGYGLLRILIFLQEINMKLNYIWLIVSLLGGFYISLKCFCQVDIKSLIAYSSVSHMSLVIGGIMVMNYWGYFGSYMMMIGHGLCSSGMFCLANINYERLHSRSLFINSGMMNFMPSMSLWWFLLLSSNMSAPPSLNLMGEISLINSLMSWSYMSMMMLMLISFFSAGYSLYLYSFIQHGKYYQGLYSFYGGVSREYLLLLLHWLPLNILILKVEYFMIN</sequence>
<keyword evidence="13 17" id="KW-0830">Ubiquinone</keyword>
<keyword evidence="8 17" id="KW-0812">Transmembrane</keyword>
<keyword evidence="9" id="KW-1278">Translocase</keyword>
<dbReference type="InterPro" id="IPR000260">
    <property type="entry name" value="NADH4_N"/>
</dbReference>
<evidence type="ECO:0000256" key="4">
    <source>
        <dbReference type="ARBA" id="ARBA00012944"/>
    </source>
</evidence>
<name>A0A8F5HSE0_9NEOP</name>
<feature type="transmembrane region" description="Helical" evidence="17">
    <location>
        <begin position="139"/>
        <end position="162"/>
    </location>
</feature>
<keyword evidence="11 17" id="KW-1133">Transmembrane helix</keyword>
<evidence type="ECO:0000256" key="11">
    <source>
        <dbReference type="ARBA" id="ARBA00022989"/>
    </source>
</evidence>
<dbReference type="PRINTS" id="PR01437">
    <property type="entry name" value="NUOXDRDTASE4"/>
</dbReference>
<evidence type="ECO:0000313" key="20">
    <source>
        <dbReference type="EMBL" id="QXJ80251.1"/>
    </source>
</evidence>
<evidence type="ECO:0000256" key="10">
    <source>
        <dbReference type="ARBA" id="ARBA00022982"/>
    </source>
</evidence>
<gene>
    <name evidence="20" type="primary">ND4</name>
</gene>
<evidence type="ECO:0000256" key="9">
    <source>
        <dbReference type="ARBA" id="ARBA00022967"/>
    </source>
</evidence>
<reference evidence="20" key="1">
    <citation type="journal article" date="2021" name="Gene">
        <title>First mitogenome of subfamily Langiinae (Lepidoptera: Sphingidae) with its phylogenetic implications.</title>
        <authorList>
            <person name="Wang X."/>
            <person name="Zhang H."/>
            <person name="Kitching I."/>
            <person name="Xu Z.-B."/>
            <person name="Huang Y.-X."/>
        </authorList>
    </citation>
    <scope>NUCLEOTIDE SEQUENCE</scope>
</reference>
<evidence type="ECO:0000256" key="2">
    <source>
        <dbReference type="ARBA" id="ARBA00004225"/>
    </source>
</evidence>
<feature type="transmembrane region" description="Helical" evidence="17">
    <location>
        <begin position="247"/>
        <end position="266"/>
    </location>
</feature>
<evidence type="ECO:0000256" key="17">
    <source>
        <dbReference type="RuleBase" id="RU003297"/>
    </source>
</evidence>
<dbReference type="PANTHER" id="PTHR43507:SF20">
    <property type="entry name" value="NADH-UBIQUINONE OXIDOREDUCTASE CHAIN 4"/>
    <property type="match status" value="1"/>
</dbReference>
<dbReference type="Pfam" id="PF00361">
    <property type="entry name" value="Proton_antipo_M"/>
    <property type="match status" value="1"/>
</dbReference>
<keyword evidence="12 17" id="KW-0520">NAD</keyword>
<evidence type="ECO:0000256" key="6">
    <source>
        <dbReference type="ARBA" id="ARBA00022448"/>
    </source>
</evidence>
<feature type="transmembrane region" description="Helical" evidence="17">
    <location>
        <begin position="273"/>
        <end position="295"/>
    </location>
</feature>
<keyword evidence="14 17" id="KW-0496">Mitochondrion</keyword>
<feature type="transmembrane region" description="Helical" evidence="17">
    <location>
        <begin position="110"/>
        <end position="132"/>
    </location>
</feature>
<dbReference type="GO" id="GO:0048039">
    <property type="term" value="F:ubiquinone binding"/>
    <property type="evidence" value="ECO:0007669"/>
    <property type="project" value="TreeGrafter"/>
</dbReference>
<proteinExistence type="inferred from homology"/>
<dbReference type="EC" id="7.1.1.2" evidence="4 17"/>
<feature type="transmembrane region" description="Helical" evidence="17">
    <location>
        <begin position="20"/>
        <end position="38"/>
    </location>
</feature>
<dbReference type="GO" id="GO:0003954">
    <property type="term" value="F:NADH dehydrogenase activity"/>
    <property type="evidence" value="ECO:0007669"/>
    <property type="project" value="TreeGrafter"/>
</dbReference>
<keyword evidence="6 17" id="KW-0813">Transport</keyword>
<evidence type="ECO:0000256" key="15">
    <source>
        <dbReference type="ARBA" id="ARBA00023136"/>
    </source>
</evidence>
<feature type="transmembrane region" description="Helical" evidence="17">
    <location>
        <begin position="85"/>
        <end position="104"/>
    </location>
</feature>
<evidence type="ECO:0000256" key="7">
    <source>
        <dbReference type="ARBA" id="ARBA00022660"/>
    </source>
</evidence>
<evidence type="ECO:0000256" key="12">
    <source>
        <dbReference type="ARBA" id="ARBA00023027"/>
    </source>
</evidence>
<dbReference type="GO" id="GO:0042773">
    <property type="term" value="P:ATP synthesis coupled electron transport"/>
    <property type="evidence" value="ECO:0007669"/>
    <property type="project" value="InterPro"/>
</dbReference>
<feature type="domain" description="NADH:ubiquinone oxidoreductase chain 4 N-terminal" evidence="19">
    <location>
        <begin position="1"/>
        <end position="103"/>
    </location>
</feature>
<dbReference type="AlphaFoldDB" id="A0A8F5HSE0"/>
<feature type="transmembrane region" description="Helical" evidence="17">
    <location>
        <begin position="422"/>
        <end position="444"/>
    </location>
</feature>
<comment type="function">
    <text evidence="1">Core subunit of the mitochondrial membrane respiratory chain NADH dehydrogenase (Complex I) that is believed to belong to the minimal assembly required for catalysis. Complex I functions in the transfer of electrons from NADH to the respiratory chain. The immediate electron acceptor for the enzyme is believed to be ubiquinone.</text>
</comment>
<evidence type="ECO:0000256" key="16">
    <source>
        <dbReference type="ARBA" id="ARBA00049551"/>
    </source>
</evidence>
<dbReference type="EMBL" id="MT922035">
    <property type="protein sequence ID" value="QXJ80251.1"/>
    <property type="molecule type" value="Genomic_DNA"/>
</dbReference>
<dbReference type="GO" id="GO:0015990">
    <property type="term" value="P:electron transport coupled proton transport"/>
    <property type="evidence" value="ECO:0007669"/>
    <property type="project" value="TreeGrafter"/>
</dbReference>
<geneLocation type="mitochondrion" evidence="20"/>
<evidence type="ECO:0000256" key="14">
    <source>
        <dbReference type="ARBA" id="ARBA00023128"/>
    </source>
</evidence>
<feature type="transmembrane region" description="Helical" evidence="17">
    <location>
        <begin position="50"/>
        <end position="73"/>
    </location>
</feature>
<feature type="transmembrane region" description="Helical" evidence="17">
    <location>
        <begin position="378"/>
        <end position="402"/>
    </location>
</feature>
<dbReference type="PANTHER" id="PTHR43507">
    <property type="entry name" value="NADH-UBIQUINONE OXIDOREDUCTASE CHAIN 4"/>
    <property type="match status" value="1"/>
</dbReference>
<feature type="transmembrane region" description="Helical" evidence="17">
    <location>
        <begin position="213"/>
        <end position="235"/>
    </location>
</feature>
<evidence type="ECO:0000256" key="5">
    <source>
        <dbReference type="ARBA" id="ARBA00021006"/>
    </source>
</evidence>
<evidence type="ECO:0000256" key="3">
    <source>
        <dbReference type="ARBA" id="ARBA00009025"/>
    </source>
</evidence>
<organism evidence="20">
    <name type="scientific">Langia zenzeroides</name>
    <dbReference type="NCBI Taxonomy" id="522834"/>
    <lineage>
        <taxon>Eukaryota</taxon>
        <taxon>Metazoa</taxon>
        <taxon>Ecdysozoa</taxon>
        <taxon>Arthropoda</taxon>
        <taxon>Hexapoda</taxon>
        <taxon>Insecta</taxon>
        <taxon>Pterygota</taxon>
        <taxon>Neoptera</taxon>
        <taxon>Endopterygota</taxon>
        <taxon>Lepidoptera</taxon>
        <taxon>Glossata</taxon>
        <taxon>Ditrysia</taxon>
        <taxon>Bombycoidea</taxon>
        <taxon>Sphingidae</taxon>
        <taxon>Smerinthinae</taxon>
        <taxon>Smerinthini</taxon>
        <taxon>Langia</taxon>
    </lineage>
</organism>
<keyword evidence="7 17" id="KW-0679">Respiratory chain</keyword>
<dbReference type="InterPro" id="IPR001750">
    <property type="entry name" value="ND/Mrp_TM"/>
</dbReference>
<keyword evidence="15 17" id="KW-0472">Membrane</keyword>
<dbReference type="GO" id="GO:0008137">
    <property type="term" value="F:NADH dehydrogenase (ubiquinone) activity"/>
    <property type="evidence" value="ECO:0007669"/>
    <property type="project" value="UniProtKB-UniRule"/>
</dbReference>
<feature type="transmembrane region" description="Helical" evidence="17">
    <location>
        <begin position="330"/>
        <end position="349"/>
    </location>
</feature>
<comment type="similarity">
    <text evidence="3 17">Belongs to the complex I subunit 4 family.</text>
</comment>
<feature type="transmembrane region" description="Helical" evidence="17">
    <location>
        <begin position="168"/>
        <end position="193"/>
    </location>
</feature>
<feature type="domain" description="NADH:quinone oxidoreductase/Mrp antiporter transmembrane" evidence="18">
    <location>
        <begin position="107"/>
        <end position="389"/>
    </location>
</feature>
<comment type="function">
    <text evidence="17">Core subunit of the mitochondrial membrane respiratory chain NADH dehydrogenase (Complex I) which catalyzes electron transfer from NADH through the respiratory chain, using ubiquinone as an electron acceptor. Essential for the catalytic activity and assembly of complex I.</text>
</comment>
<evidence type="ECO:0000259" key="19">
    <source>
        <dbReference type="Pfam" id="PF01059"/>
    </source>
</evidence>